<feature type="compositionally biased region" description="Basic and acidic residues" evidence="1">
    <location>
        <begin position="75"/>
        <end position="84"/>
    </location>
</feature>
<dbReference type="InterPro" id="IPR035225">
    <property type="entry name" value="DUF5338"/>
</dbReference>
<sequence>MTKKLSERIAERATAKAQGRNAKNKAQFLSVRNEVEEALGENWTVKDIWETLHEEGAISFSYEAFRKHVNAWKNHHPEPPKNHQPEAAAPQISKSTELPGFPWNPVANPDELF</sequence>
<accession>A0A8S0XHT8</accession>
<name>A0A8S0XHT8_9GAMM</name>
<evidence type="ECO:0000256" key="1">
    <source>
        <dbReference type="SAM" id="MobiDB-lite"/>
    </source>
</evidence>
<dbReference type="RefSeq" id="WP_174626891.1">
    <property type="nucleotide sequence ID" value="NZ_CADCXN010000090.1"/>
</dbReference>
<evidence type="ECO:0008006" key="4">
    <source>
        <dbReference type="Google" id="ProtNLM"/>
    </source>
</evidence>
<dbReference type="EMBL" id="CADCXN010000090">
    <property type="protein sequence ID" value="CAA9892093.1"/>
    <property type="molecule type" value="Genomic_DNA"/>
</dbReference>
<comment type="caution">
    <text evidence="2">The sequence shown here is derived from an EMBL/GenBank/DDBJ whole genome shotgun (WGS) entry which is preliminary data.</text>
</comment>
<protein>
    <recommendedName>
        <fullName evidence="4">TraK</fullName>
    </recommendedName>
</protein>
<evidence type="ECO:0000313" key="2">
    <source>
        <dbReference type="EMBL" id="CAA9892093.1"/>
    </source>
</evidence>
<dbReference type="Pfam" id="PF17273">
    <property type="entry name" value="DUF5338"/>
    <property type="match status" value="1"/>
</dbReference>
<feature type="region of interest" description="Disordered" evidence="1">
    <location>
        <begin position="72"/>
        <end position="113"/>
    </location>
</feature>
<organism evidence="2 3">
    <name type="scientific">Candidatus Methylobacter favarea</name>
    <dbReference type="NCBI Taxonomy" id="2707345"/>
    <lineage>
        <taxon>Bacteria</taxon>
        <taxon>Pseudomonadati</taxon>
        <taxon>Pseudomonadota</taxon>
        <taxon>Gammaproteobacteria</taxon>
        <taxon>Methylococcales</taxon>
        <taxon>Methylococcaceae</taxon>
        <taxon>Methylobacter</taxon>
    </lineage>
</organism>
<feature type="compositionally biased region" description="Basic and acidic residues" evidence="1">
    <location>
        <begin position="1"/>
        <end position="14"/>
    </location>
</feature>
<gene>
    <name evidence="2" type="ORF">METHB2_590009</name>
</gene>
<proteinExistence type="predicted"/>
<evidence type="ECO:0000313" key="3">
    <source>
        <dbReference type="Proteomes" id="UP000494216"/>
    </source>
</evidence>
<dbReference type="AlphaFoldDB" id="A0A8S0XHT8"/>
<reference evidence="2 3" key="1">
    <citation type="submission" date="2020-02" db="EMBL/GenBank/DDBJ databases">
        <authorList>
            <person name="Hogendoorn C."/>
        </authorList>
    </citation>
    <scope>NUCLEOTIDE SEQUENCE [LARGE SCALE GENOMIC DNA]</scope>
    <source>
        <strain evidence="2">METHB21</strain>
    </source>
</reference>
<feature type="region of interest" description="Disordered" evidence="1">
    <location>
        <begin position="1"/>
        <end position="23"/>
    </location>
</feature>
<dbReference type="Proteomes" id="UP000494216">
    <property type="component" value="Unassembled WGS sequence"/>
</dbReference>
<keyword evidence="3" id="KW-1185">Reference proteome</keyword>